<gene>
    <name evidence="2" type="ORF">EYC82_14670</name>
</gene>
<comment type="caution">
    <text evidence="2">The sequence shown here is derived from an EMBL/GenBank/DDBJ whole genome shotgun (WGS) entry which is preliminary data.</text>
</comment>
<dbReference type="InterPro" id="IPR050471">
    <property type="entry name" value="AB_hydrolase"/>
</dbReference>
<evidence type="ECO:0000259" key="1">
    <source>
        <dbReference type="Pfam" id="PF00561"/>
    </source>
</evidence>
<dbReference type="PANTHER" id="PTHR43433:SF5">
    <property type="entry name" value="AB HYDROLASE-1 DOMAIN-CONTAINING PROTEIN"/>
    <property type="match status" value="1"/>
</dbReference>
<keyword evidence="2" id="KW-0378">Hydrolase</keyword>
<evidence type="ECO:0000313" key="2">
    <source>
        <dbReference type="EMBL" id="MCX2978608.1"/>
    </source>
</evidence>
<dbReference type="Proteomes" id="UP001143304">
    <property type="component" value="Unassembled WGS sequence"/>
</dbReference>
<accession>A0ABT3T8K4</accession>
<dbReference type="SUPFAM" id="SSF53474">
    <property type="entry name" value="alpha/beta-Hydrolases"/>
    <property type="match status" value="1"/>
</dbReference>
<name>A0ABT3T8K4_9GAMM</name>
<evidence type="ECO:0000313" key="3">
    <source>
        <dbReference type="Proteomes" id="UP001143304"/>
    </source>
</evidence>
<dbReference type="Pfam" id="PF00561">
    <property type="entry name" value="Abhydrolase_1"/>
    <property type="match status" value="1"/>
</dbReference>
<protein>
    <submittedName>
        <fullName evidence="2">Alpha/beta hydrolase</fullName>
    </submittedName>
</protein>
<dbReference type="PANTHER" id="PTHR43433">
    <property type="entry name" value="HYDROLASE, ALPHA/BETA FOLD FAMILY PROTEIN"/>
    <property type="match status" value="1"/>
</dbReference>
<organism evidence="2 3">
    <name type="scientific">Candidatus Marimicrobium litorale</name>
    <dbReference type="NCBI Taxonomy" id="2518991"/>
    <lineage>
        <taxon>Bacteria</taxon>
        <taxon>Pseudomonadati</taxon>
        <taxon>Pseudomonadota</taxon>
        <taxon>Gammaproteobacteria</taxon>
        <taxon>Cellvibrionales</taxon>
        <taxon>Halieaceae</taxon>
        <taxon>Marimicrobium</taxon>
    </lineage>
</organism>
<proteinExistence type="predicted"/>
<dbReference type="InterPro" id="IPR029058">
    <property type="entry name" value="AB_hydrolase_fold"/>
</dbReference>
<reference evidence="2" key="1">
    <citation type="submission" date="2019-02" db="EMBL/GenBank/DDBJ databases">
        <authorList>
            <person name="Li S.-H."/>
        </authorList>
    </citation>
    <scope>NUCLEOTIDE SEQUENCE</scope>
    <source>
        <strain evidence="2">IMCC11814</strain>
    </source>
</reference>
<dbReference type="GO" id="GO:0016787">
    <property type="term" value="F:hydrolase activity"/>
    <property type="evidence" value="ECO:0007669"/>
    <property type="project" value="UniProtKB-KW"/>
</dbReference>
<dbReference type="Gene3D" id="3.40.50.1820">
    <property type="entry name" value="alpha/beta hydrolase"/>
    <property type="match status" value="1"/>
</dbReference>
<dbReference type="EMBL" id="SHNO01000001">
    <property type="protein sequence ID" value="MCX2978608.1"/>
    <property type="molecule type" value="Genomic_DNA"/>
</dbReference>
<keyword evidence="3" id="KW-1185">Reference proteome</keyword>
<sequence>MRFLLLSFLVCAYPVRAEFSREYLDQQPLEVSTANGMSIAYRSLGVPGQPTIIMIMGLGASHVVWGDAIAQGLQSNGFRVILLDNRDTGASTRFDDWGQPTLWWQVLKFQVGLPVDAPYTLRDMAADTIALMDILELQDAHIVGASMGGMIAQIIAARYPERTRSLVSIMSTTGAPHLPPPSTEASKLLLGTATDSDEAAERRAAMVLRGFYPEVMGRQMMAVFESGDRSKEVATISRPTLVIHGGQDTLIPPPHGEYTAEMIKGSELVVFNGMGHDLPEEILPEMLTKMTQHMQGVDRARIPPLSVK</sequence>
<dbReference type="InterPro" id="IPR000073">
    <property type="entry name" value="AB_hydrolase_1"/>
</dbReference>
<feature type="domain" description="AB hydrolase-1" evidence="1">
    <location>
        <begin position="50"/>
        <end position="181"/>
    </location>
</feature>